<dbReference type="EMBL" id="LT960612">
    <property type="protein sequence ID" value="SON53323.1"/>
    <property type="molecule type" value="Genomic_DNA"/>
</dbReference>
<proteinExistence type="predicted"/>
<evidence type="ECO:0000256" key="1">
    <source>
        <dbReference type="SAM" id="SignalP"/>
    </source>
</evidence>
<dbReference type="OrthoDB" id="5914970at2"/>
<protein>
    <recommendedName>
        <fullName evidence="4">DUF2861 domain-containing protein</fullName>
    </recommendedName>
</protein>
<evidence type="ECO:0008006" key="4">
    <source>
        <dbReference type="Google" id="ProtNLM"/>
    </source>
</evidence>
<feature type="chain" id="PRO_5014932116" description="DUF2861 domain-containing protein" evidence="1">
    <location>
        <begin position="18"/>
        <end position="289"/>
    </location>
</feature>
<organism evidence="2 3">
    <name type="scientific">Vibrio tapetis subsp. tapetis</name>
    <dbReference type="NCBI Taxonomy" id="1671868"/>
    <lineage>
        <taxon>Bacteria</taxon>
        <taxon>Pseudomonadati</taxon>
        <taxon>Pseudomonadota</taxon>
        <taxon>Gammaproteobacteria</taxon>
        <taxon>Vibrionales</taxon>
        <taxon>Vibrionaceae</taxon>
        <taxon>Vibrio</taxon>
    </lineage>
</organism>
<dbReference type="RefSeq" id="WP_102525347.1">
    <property type="nucleotide sequence ID" value="NZ_LT960612.1"/>
</dbReference>
<dbReference type="InterPro" id="IPR021290">
    <property type="entry name" value="DUF2861"/>
</dbReference>
<dbReference type="KEGG" id="vta:B1712"/>
<accession>A0A2N8ZN27</accession>
<name>A0A2N8ZN27_9VIBR</name>
<dbReference type="Pfam" id="PF11060">
    <property type="entry name" value="DUF2861"/>
    <property type="match status" value="1"/>
</dbReference>
<gene>
    <name evidence="2" type="ORF">VTAP4600_B1712</name>
</gene>
<evidence type="ECO:0000313" key="3">
    <source>
        <dbReference type="Proteomes" id="UP000235828"/>
    </source>
</evidence>
<sequence length="289" mass="33353">MRRLIALVFVLSSTVVAGDNIPWFEQQTALTNAHKQLLQDDLDGAFKGIVQVWQQSPDEHVAKHLDKFFVKSLEKDCGQSLQKKPLPDWLDELVVRRQVIQSPGRQASSVIIDVLSRQEIDSIGFTRWPKSKVSSDTEFERLSNNDKSDFVYQKRYSLNSRLSSGLFQVTVTPLEGEPWKSWIVMAEPQSKEILRWQAKGVWKVEKTGLLNRHCPLPVMNVSVFDYLDGQYQKIWSQEYESDYPSQIPLRDLEPDRYVLAISITHKRWQGAISVEDQQVISKTYDISID</sequence>
<evidence type="ECO:0000313" key="2">
    <source>
        <dbReference type="EMBL" id="SON53323.1"/>
    </source>
</evidence>
<feature type="signal peptide" evidence="1">
    <location>
        <begin position="1"/>
        <end position="17"/>
    </location>
</feature>
<reference evidence="2 3" key="1">
    <citation type="submission" date="2017-10" db="EMBL/GenBank/DDBJ databases">
        <authorList>
            <person name="Banno H."/>
            <person name="Chua N.-H."/>
        </authorList>
    </citation>
    <scope>NUCLEOTIDE SEQUENCE [LARGE SCALE GENOMIC DNA]</scope>
    <source>
        <strain evidence="2">Vibrio tapetis CECT4600</strain>
    </source>
</reference>
<dbReference type="AlphaFoldDB" id="A0A2N8ZN27"/>
<keyword evidence="3" id="KW-1185">Reference proteome</keyword>
<dbReference type="Proteomes" id="UP000235828">
    <property type="component" value="Chromosome B"/>
</dbReference>
<keyword evidence="1" id="KW-0732">Signal</keyword>